<organism evidence="1 2">
    <name type="scientific">Corynebacterium striatum</name>
    <dbReference type="NCBI Taxonomy" id="43770"/>
    <lineage>
        <taxon>Bacteria</taxon>
        <taxon>Bacillati</taxon>
        <taxon>Actinomycetota</taxon>
        <taxon>Actinomycetes</taxon>
        <taxon>Mycobacteriales</taxon>
        <taxon>Corynebacteriaceae</taxon>
        <taxon>Corynebacterium</taxon>
    </lineage>
</organism>
<dbReference type="AlphaFoldDB" id="A0ABC9ZME6"/>
<comment type="caution">
    <text evidence="1">The sequence shown here is derived from an EMBL/GenBank/DDBJ whole genome shotgun (WGS) entry which is preliminary data.</text>
</comment>
<reference evidence="1 2" key="1">
    <citation type="submission" date="2019-06" db="EMBL/GenBank/DDBJ databases">
        <title>Draft genome sequence of Corynebacterium striatum NBRC 15291.</title>
        <authorList>
            <person name="Miura T."/>
            <person name="Furukawa M."/>
            <person name="Shimamura M."/>
            <person name="Ohyama Y."/>
            <person name="Yamazoe A."/>
            <person name="Kawasaki H."/>
        </authorList>
    </citation>
    <scope>NUCLEOTIDE SEQUENCE [LARGE SCALE GENOMIC DNA]</scope>
    <source>
        <strain evidence="1 2">NBRC 15291</strain>
    </source>
</reference>
<gene>
    <name evidence="1" type="ORF">Cst04h_11530</name>
</gene>
<dbReference type="Proteomes" id="UP000315234">
    <property type="component" value="Unassembled WGS sequence"/>
</dbReference>
<proteinExistence type="predicted"/>
<evidence type="ECO:0008006" key="3">
    <source>
        <dbReference type="Google" id="ProtNLM"/>
    </source>
</evidence>
<sequence>MSFSPTLRDGDLPSSSRVSVALSRAAARTPALALPLVLCSWRKDSARAKNSPMGIPAQVVLLLHLLDVLRGGVAGTGLEQAAALRNAG</sequence>
<evidence type="ECO:0000313" key="1">
    <source>
        <dbReference type="EMBL" id="GEA42983.1"/>
    </source>
</evidence>
<name>A0ABC9ZME6_CORST</name>
<accession>A0ABC9ZME6</accession>
<evidence type="ECO:0000313" key="2">
    <source>
        <dbReference type="Proteomes" id="UP000315234"/>
    </source>
</evidence>
<dbReference type="EMBL" id="BJLD01000001">
    <property type="protein sequence ID" value="GEA42983.1"/>
    <property type="molecule type" value="Genomic_DNA"/>
</dbReference>
<protein>
    <recommendedName>
        <fullName evidence="3">Secreted protein</fullName>
    </recommendedName>
</protein>